<evidence type="ECO:0000313" key="3">
    <source>
        <dbReference type="Proteomes" id="UP000289738"/>
    </source>
</evidence>
<evidence type="ECO:0000313" key="2">
    <source>
        <dbReference type="EMBL" id="RYR74614.1"/>
    </source>
</evidence>
<evidence type="ECO:0000256" key="1">
    <source>
        <dbReference type="SAM" id="MobiDB-lite"/>
    </source>
</evidence>
<evidence type="ECO:0008006" key="4">
    <source>
        <dbReference type="Google" id="ProtNLM"/>
    </source>
</evidence>
<proteinExistence type="predicted"/>
<dbReference type="Proteomes" id="UP000289738">
    <property type="component" value="Chromosome A02"/>
</dbReference>
<reference evidence="2 3" key="1">
    <citation type="submission" date="2019-01" db="EMBL/GenBank/DDBJ databases">
        <title>Sequencing of cultivated peanut Arachis hypogaea provides insights into genome evolution and oil improvement.</title>
        <authorList>
            <person name="Chen X."/>
        </authorList>
    </citation>
    <scope>NUCLEOTIDE SEQUENCE [LARGE SCALE GENOMIC DNA]</scope>
    <source>
        <strain evidence="3">cv. Fuhuasheng</strain>
        <tissue evidence="2">Leaves</tissue>
    </source>
</reference>
<gene>
    <name evidence="2" type="ORF">Ahy_A02g009341</name>
</gene>
<name>A0A445EGQ8_ARAHY</name>
<comment type="caution">
    <text evidence="2">The sequence shown here is derived from an EMBL/GenBank/DDBJ whole genome shotgun (WGS) entry which is preliminary data.</text>
</comment>
<dbReference type="AlphaFoldDB" id="A0A445EGQ8"/>
<accession>A0A445EGQ8</accession>
<sequence>MCEVVNRNVTNLARPLQLLQSWIFWWFPSIRPRSFDTYSFLLASSYTYLWATYLPSSDRNEEKIVWEPYASLDVMAVHACTCLIYFAVIEWHQVDRVLPQLGGVQHKPKPASNIDWFHAKDGGGGDRWFPSYYQVWHLSWQNKFDAVLSIPQVPDPGPSADFLRLWFLSPDSLIVDPRAEEISQDVVQRGSSQAPPRVPMPDVLDNRRIKRR</sequence>
<protein>
    <recommendedName>
        <fullName evidence="4">Aminotransferase-like plant mobile domain-containing protein</fullName>
    </recommendedName>
</protein>
<organism evidence="2 3">
    <name type="scientific">Arachis hypogaea</name>
    <name type="common">Peanut</name>
    <dbReference type="NCBI Taxonomy" id="3818"/>
    <lineage>
        <taxon>Eukaryota</taxon>
        <taxon>Viridiplantae</taxon>
        <taxon>Streptophyta</taxon>
        <taxon>Embryophyta</taxon>
        <taxon>Tracheophyta</taxon>
        <taxon>Spermatophyta</taxon>
        <taxon>Magnoliopsida</taxon>
        <taxon>eudicotyledons</taxon>
        <taxon>Gunneridae</taxon>
        <taxon>Pentapetalae</taxon>
        <taxon>rosids</taxon>
        <taxon>fabids</taxon>
        <taxon>Fabales</taxon>
        <taxon>Fabaceae</taxon>
        <taxon>Papilionoideae</taxon>
        <taxon>50 kb inversion clade</taxon>
        <taxon>dalbergioids sensu lato</taxon>
        <taxon>Dalbergieae</taxon>
        <taxon>Pterocarpus clade</taxon>
        <taxon>Arachis</taxon>
    </lineage>
</organism>
<feature type="compositionally biased region" description="Polar residues" evidence="1">
    <location>
        <begin position="185"/>
        <end position="194"/>
    </location>
</feature>
<feature type="region of interest" description="Disordered" evidence="1">
    <location>
        <begin position="184"/>
        <end position="212"/>
    </location>
</feature>
<keyword evidence="3" id="KW-1185">Reference proteome</keyword>
<dbReference type="EMBL" id="SDMP01000002">
    <property type="protein sequence ID" value="RYR74614.1"/>
    <property type="molecule type" value="Genomic_DNA"/>
</dbReference>